<keyword evidence="3" id="KW-1185">Reference proteome</keyword>
<keyword evidence="1" id="KW-0812">Transmembrane</keyword>
<gene>
    <name evidence="2" type="ORF">OJ996_02170</name>
</gene>
<keyword evidence="1" id="KW-0472">Membrane</keyword>
<dbReference type="CDD" id="cd20169">
    <property type="entry name" value="Peptidase_M90_mtfA"/>
    <property type="match status" value="1"/>
</dbReference>
<comment type="caution">
    <text evidence="2">The sequence shown here is derived from an EMBL/GenBank/DDBJ whole genome shotgun (WGS) entry which is preliminary data.</text>
</comment>
<name>A0ABT3FYM9_9BACT</name>
<organism evidence="2 3">
    <name type="scientific">Luteolibacter rhizosphaerae</name>
    <dbReference type="NCBI Taxonomy" id="2989719"/>
    <lineage>
        <taxon>Bacteria</taxon>
        <taxon>Pseudomonadati</taxon>
        <taxon>Verrucomicrobiota</taxon>
        <taxon>Verrucomicrobiia</taxon>
        <taxon>Verrucomicrobiales</taxon>
        <taxon>Verrucomicrobiaceae</taxon>
        <taxon>Luteolibacter</taxon>
    </lineage>
</organism>
<feature type="transmembrane region" description="Helical" evidence="1">
    <location>
        <begin position="6"/>
        <end position="23"/>
    </location>
</feature>
<evidence type="ECO:0000313" key="2">
    <source>
        <dbReference type="EMBL" id="MCW1912361.1"/>
    </source>
</evidence>
<dbReference type="PANTHER" id="PTHR30164:SF2">
    <property type="entry name" value="PROTEIN MTFA"/>
    <property type="match status" value="1"/>
</dbReference>
<dbReference type="RefSeq" id="WP_264510677.1">
    <property type="nucleotide sequence ID" value="NZ_JAPDDR010000001.1"/>
</dbReference>
<evidence type="ECO:0000313" key="3">
    <source>
        <dbReference type="Proteomes" id="UP001165653"/>
    </source>
</evidence>
<keyword evidence="1" id="KW-1133">Transmembrane helix</keyword>
<dbReference type="Pfam" id="PF06167">
    <property type="entry name" value="Peptidase_M90"/>
    <property type="match status" value="1"/>
</dbReference>
<dbReference type="EMBL" id="JAPDDR010000001">
    <property type="protein sequence ID" value="MCW1912361.1"/>
    <property type="molecule type" value="Genomic_DNA"/>
</dbReference>
<dbReference type="InterPro" id="IPR010384">
    <property type="entry name" value="MtfA_fam"/>
</dbReference>
<dbReference type="Gene3D" id="1.10.472.150">
    <property type="entry name" value="Glucose-regulated metallo-peptidase M90, N-terminal domain"/>
    <property type="match status" value="1"/>
</dbReference>
<sequence>MSGLWLLFGGLICVAAIVFWHSWRVRRRRQALRALRLDARQREIVVEVFPLWEEIPEDIRMETEGWMHVFLAEKTFEPCGGLQEVDETMRLAIAAPACLLVAKRPQDYYERLRSILVYPDAFRVKDEWGVEDIRLGESWGHGSVVLAWQTVKQGDLNPEDGLNVVLHEFAHQIDQEDGAADGVPELEEVTDYGKWSEAFLPAYDDFCERVNKGKRTVMDDYGAESPAEFFAVATETFFERAKKFRQEEPEIYEELVRFYGMNPAEWVDAGRRAARVSD</sequence>
<dbReference type="PANTHER" id="PTHR30164">
    <property type="entry name" value="MTFA PEPTIDASE"/>
    <property type="match status" value="1"/>
</dbReference>
<dbReference type="InterPro" id="IPR024079">
    <property type="entry name" value="MetalloPept_cat_dom_sf"/>
</dbReference>
<reference evidence="2" key="1">
    <citation type="submission" date="2022-10" db="EMBL/GenBank/DDBJ databases">
        <title>Luteolibacter sp. GHJ8, whole genome shotgun sequencing project.</title>
        <authorList>
            <person name="Zhao G."/>
            <person name="Shen L."/>
        </authorList>
    </citation>
    <scope>NUCLEOTIDE SEQUENCE</scope>
    <source>
        <strain evidence="2">GHJ8</strain>
    </source>
</reference>
<proteinExistence type="predicted"/>
<dbReference type="InterPro" id="IPR042252">
    <property type="entry name" value="MtfA_N"/>
</dbReference>
<dbReference type="Proteomes" id="UP001165653">
    <property type="component" value="Unassembled WGS sequence"/>
</dbReference>
<evidence type="ECO:0000256" key="1">
    <source>
        <dbReference type="SAM" id="Phobius"/>
    </source>
</evidence>
<dbReference type="Gene3D" id="3.40.390.10">
    <property type="entry name" value="Collagenase (Catalytic Domain)"/>
    <property type="match status" value="1"/>
</dbReference>
<accession>A0ABT3FYM9</accession>
<protein>
    <submittedName>
        <fullName evidence="2">Zinc-dependent peptidase</fullName>
    </submittedName>
</protein>
<dbReference type="SUPFAM" id="SSF55486">
    <property type="entry name" value="Metalloproteases ('zincins'), catalytic domain"/>
    <property type="match status" value="1"/>
</dbReference>